<dbReference type="PaxDb" id="3708-A0A078GBN0"/>
<dbReference type="AlphaFoldDB" id="A0A078GBN0"/>
<evidence type="ECO:0000256" key="1">
    <source>
        <dbReference type="SAM" id="MobiDB-lite"/>
    </source>
</evidence>
<organism evidence="2 3">
    <name type="scientific">Brassica napus</name>
    <name type="common">Rape</name>
    <dbReference type="NCBI Taxonomy" id="3708"/>
    <lineage>
        <taxon>Eukaryota</taxon>
        <taxon>Viridiplantae</taxon>
        <taxon>Streptophyta</taxon>
        <taxon>Embryophyta</taxon>
        <taxon>Tracheophyta</taxon>
        <taxon>Spermatophyta</taxon>
        <taxon>Magnoliopsida</taxon>
        <taxon>eudicotyledons</taxon>
        <taxon>Gunneridae</taxon>
        <taxon>Pentapetalae</taxon>
        <taxon>rosids</taxon>
        <taxon>malvids</taxon>
        <taxon>Brassicales</taxon>
        <taxon>Brassicaceae</taxon>
        <taxon>Brassiceae</taxon>
        <taxon>Brassica</taxon>
    </lineage>
</organism>
<sequence length="220" mass="24512">MKQKKNHFIYWVNNPVSFKSTLVNFKVWSDAITVCYSTRQPHDSVRLNIQFRDCHRVLGCMHNLNLCLEAITVHGGLIVVMRVVTVRLEERNCLGLGEEKMVLYGVCYLLGLLRWLLRGGGGGGGGEGEEEEEEDEMATKMATEIRGRRRRRKRADMGGNDGLASETPTQQQVFVLDTPVAGVRAGDGLESETPTHQQLGVLETPVTSTDEHNSVMVSLL</sequence>
<dbReference type="Gramene" id="CDY22477">
    <property type="protein sequence ID" value="CDY22477"/>
    <property type="gene ID" value="GSBRNA2T00019032001"/>
</dbReference>
<name>A0A078GBN0_BRANA</name>
<protein>
    <submittedName>
        <fullName evidence="2">BnaC03g22870D protein</fullName>
    </submittedName>
</protein>
<dbReference type="EMBL" id="LK032132">
    <property type="protein sequence ID" value="CDY22477.1"/>
    <property type="molecule type" value="Genomic_DNA"/>
</dbReference>
<dbReference type="Proteomes" id="UP000028999">
    <property type="component" value="Unassembled WGS sequence"/>
</dbReference>
<gene>
    <name evidence="2" type="primary">BnaC03g22870D</name>
    <name evidence="2" type="ORF">GSBRNA2T00019032001</name>
</gene>
<feature type="region of interest" description="Disordered" evidence="1">
    <location>
        <begin position="145"/>
        <end position="171"/>
    </location>
</feature>
<proteinExistence type="predicted"/>
<keyword evidence="3" id="KW-1185">Reference proteome</keyword>
<accession>A0A078GBN0</accession>
<reference evidence="2 3" key="1">
    <citation type="journal article" date="2014" name="Science">
        <title>Plant genetics. Early allopolyploid evolution in the post-Neolithic Brassica napus oilseed genome.</title>
        <authorList>
            <person name="Chalhoub B."/>
            <person name="Denoeud F."/>
            <person name="Liu S."/>
            <person name="Parkin I.A."/>
            <person name="Tang H."/>
            <person name="Wang X."/>
            <person name="Chiquet J."/>
            <person name="Belcram H."/>
            <person name="Tong C."/>
            <person name="Samans B."/>
            <person name="Correa M."/>
            <person name="Da Silva C."/>
            <person name="Just J."/>
            <person name="Falentin C."/>
            <person name="Koh C.S."/>
            <person name="Le Clainche I."/>
            <person name="Bernard M."/>
            <person name="Bento P."/>
            <person name="Noel B."/>
            <person name="Labadie K."/>
            <person name="Alberti A."/>
            <person name="Charles M."/>
            <person name="Arnaud D."/>
            <person name="Guo H."/>
            <person name="Daviaud C."/>
            <person name="Alamery S."/>
            <person name="Jabbari K."/>
            <person name="Zhao M."/>
            <person name="Edger P.P."/>
            <person name="Chelaifa H."/>
            <person name="Tack D."/>
            <person name="Lassalle G."/>
            <person name="Mestiri I."/>
            <person name="Schnel N."/>
            <person name="Le Paslier M.C."/>
            <person name="Fan G."/>
            <person name="Renault V."/>
            <person name="Bayer P.E."/>
            <person name="Golicz A.A."/>
            <person name="Manoli S."/>
            <person name="Lee T.H."/>
            <person name="Thi V.H."/>
            <person name="Chalabi S."/>
            <person name="Hu Q."/>
            <person name="Fan C."/>
            <person name="Tollenaere R."/>
            <person name="Lu Y."/>
            <person name="Battail C."/>
            <person name="Shen J."/>
            <person name="Sidebottom C.H."/>
            <person name="Wang X."/>
            <person name="Canaguier A."/>
            <person name="Chauveau A."/>
            <person name="Berard A."/>
            <person name="Deniot G."/>
            <person name="Guan M."/>
            <person name="Liu Z."/>
            <person name="Sun F."/>
            <person name="Lim Y.P."/>
            <person name="Lyons E."/>
            <person name="Town C.D."/>
            <person name="Bancroft I."/>
            <person name="Wang X."/>
            <person name="Meng J."/>
            <person name="Ma J."/>
            <person name="Pires J.C."/>
            <person name="King G.J."/>
            <person name="Brunel D."/>
            <person name="Delourme R."/>
            <person name="Renard M."/>
            <person name="Aury J.M."/>
            <person name="Adams K.L."/>
            <person name="Batley J."/>
            <person name="Snowdon R.J."/>
            <person name="Tost J."/>
            <person name="Edwards D."/>
            <person name="Zhou Y."/>
            <person name="Hua W."/>
            <person name="Sharpe A.G."/>
            <person name="Paterson A.H."/>
            <person name="Guan C."/>
            <person name="Wincker P."/>
        </authorList>
    </citation>
    <scope>NUCLEOTIDE SEQUENCE [LARGE SCALE GENOMIC DNA]</scope>
    <source>
        <strain evidence="3">cv. Darmor-bzh</strain>
    </source>
</reference>
<evidence type="ECO:0000313" key="3">
    <source>
        <dbReference type="Proteomes" id="UP000028999"/>
    </source>
</evidence>
<evidence type="ECO:0000313" key="2">
    <source>
        <dbReference type="EMBL" id="CDY22477.1"/>
    </source>
</evidence>